<evidence type="ECO:0000313" key="1">
    <source>
        <dbReference type="EMBL" id="RLQ14021.1"/>
    </source>
</evidence>
<organism evidence="1 2">
    <name type="scientific">Geobacillus stearothermophilus</name>
    <name type="common">Bacillus stearothermophilus</name>
    <dbReference type="NCBI Taxonomy" id="1422"/>
    <lineage>
        <taxon>Bacteria</taxon>
        <taxon>Bacillati</taxon>
        <taxon>Bacillota</taxon>
        <taxon>Bacilli</taxon>
        <taxon>Bacillales</taxon>
        <taxon>Anoxybacillaceae</taxon>
        <taxon>Geobacillus</taxon>
    </lineage>
</organism>
<gene>
    <name evidence="1" type="ORF">D9548_07865</name>
</gene>
<comment type="caution">
    <text evidence="1">The sequence shown here is derived from an EMBL/GenBank/DDBJ whole genome shotgun (WGS) entry which is preliminary data.</text>
</comment>
<name>A0A3L7D1Q6_GEOSE</name>
<reference evidence="1 2" key="1">
    <citation type="submission" date="2018-10" db="EMBL/GenBank/DDBJ databases">
        <title>Geobacillus stearothermophilus in processing lines of powdered infant formula.</title>
        <authorList>
            <person name="Rhee M.S."/>
            <person name="Choi I.-G."/>
            <person name="Cho T.J."/>
            <person name="Park B."/>
        </authorList>
    </citation>
    <scope>NUCLEOTIDE SEQUENCE [LARGE SCALE GENOMIC DNA]</scope>
    <source>
        <strain evidence="1 2">FHS-PPGT130</strain>
    </source>
</reference>
<proteinExistence type="predicted"/>
<evidence type="ECO:0000313" key="2">
    <source>
        <dbReference type="Proteomes" id="UP000266922"/>
    </source>
</evidence>
<dbReference type="AlphaFoldDB" id="A0A3L7D1Q6"/>
<sequence length="75" mass="8897">MLNDQAPYKVLLPRWIWEEAKDKEHFKQLVREYMRRYPDLTVKRVADGFAICVRMGLRFVSGRGEQSGKIPTNTR</sequence>
<accession>A0A3L7D1Q6</accession>
<dbReference type="Proteomes" id="UP000266922">
    <property type="component" value="Unassembled WGS sequence"/>
</dbReference>
<protein>
    <submittedName>
        <fullName evidence="1">Uncharacterized protein</fullName>
    </submittedName>
</protein>
<dbReference type="EMBL" id="RCTJ01000022">
    <property type="protein sequence ID" value="RLQ14021.1"/>
    <property type="molecule type" value="Genomic_DNA"/>
</dbReference>